<protein>
    <recommendedName>
        <fullName evidence="4">Ubiquitin 3 binding protein But2 C-terminal domain-containing protein</fullName>
    </recommendedName>
</protein>
<dbReference type="InParanoid" id="A0A409VXG4"/>
<dbReference type="OrthoDB" id="2990149at2759"/>
<comment type="caution">
    <text evidence="2">The sequence shown here is derived from an EMBL/GenBank/DDBJ whole genome shotgun (WGS) entry which is preliminary data.</text>
</comment>
<dbReference type="AlphaFoldDB" id="A0A409VXG4"/>
<dbReference type="Proteomes" id="UP000284706">
    <property type="component" value="Unassembled WGS sequence"/>
</dbReference>
<name>A0A409VXG4_9AGAR</name>
<reference evidence="2 3" key="1">
    <citation type="journal article" date="2018" name="Evol. Lett.">
        <title>Horizontal gene cluster transfer increased hallucinogenic mushroom diversity.</title>
        <authorList>
            <person name="Reynolds H.T."/>
            <person name="Vijayakumar V."/>
            <person name="Gluck-Thaler E."/>
            <person name="Korotkin H.B."/>
            <person name="Matheny P.B."/>
            <person name="Slot J.C."/>
        </authorList>
    </citation>
    <scope>NUCLEOTIDE SEQUENCE [LARGE SCALE GENOMIC DNA]</scope>
    <source>
        <strain evidence="2 3">SRW20</strain>
    </source>
</reference>
<accession>A0A409VXG4</accession>
<dbReference type="EMBL" id="NHYE01005523">
    <property type="protein sequence ID" value="PPQ70910.1"/>
    <property type="molecule type" value="Genomic_DNA"/>
</dbReference>
<evidence type="ECO:0000313" key="2">
    <source>
        <dbReference type="EMBL" id="PPQ70910.1"/>
    </source>
</evidence>
<feature type="chain" id="PRO_5019581378" description="Ubiquitin 3 binding protein But2 C-terminal domain-containing protein" evidence="1">
    <location>
        <begin position="22"/>
        <end position="193"/>
    </location>
</feature>
<evidence type="ECO:0000256" key="1">
    <source>
        <dbReference type="SAM" id="SignalP"/>
    </source>
</evidence>
<organism evidence="2 3">
    <name type="scientific">Gymnopilus dilepis</name>
    <dbReference type="NCBI Taxonomy" id="231916"/>
    <lineage>
        <taxon>Eukaryota</taxon>
        <taxon>Fungi</taxon>
        <taxon>Dikarya</taxon>
        <taxon>Basidiomycota</taxon>
        <taxon>Agaricomycotina</taxon>
        <taxon>Agaricomycetes</taxon>
        <taxon>Agaricomycetidae</taxon>
        <taxon>Agaricales</taxon>
        <taxon>Agaricineae</taxon>
        <taxon>Hymenogastraceae</taxon>
        <taxon>Gymnopilus</taxon>
    </lineage>
</organism>
<proteinExistence type="predicted"/>
<evidence type="ECO:0008006" key="4">
    <source>
        <dbReference type="Google" id="ProtNLM"/>
    </source>
</evidence>
<feature type="signal peptide" evidence="1">
    <location>
        <begin position="1"/>
        <end position="21"/>
    </location>
</feature>
<sequence length="193" mass="19921">MFATKVGILIVALKSLIVAQAAFVCNDRHVLETTQLTTPGSGRAVTVEKFNCSNSFPTGELASDIPAGTGTATQVSERAASQCTTSTCVCGVPCFFQGCGPVSEPIHGSDCTELGDTLMSNPGTFTITPPVGVAFILETCTYSFLGPSIPTEYCFDDMGAAALELFAVCGPTQQGSCGGSSGSTEFFINQISL</sequence>
<gene>
    <name evidence="2" type="ORF">CVT26_014229</name>
</gene>
<evidence type="ECO:0000313" key="3">
    <source>
        <dbReference type="Proteomes" id="UP000284706"/>
    </source>
</evidence>
<keyword evidence="1" id="KW-0732">Signal</keyword>
<keyword evidence="3" id="KW-1185">Reference proteome</keyword>